<evidence type="ECO:0000313" key="2">
    <source>
        <dbReference type="EMBL" id="OPX56419.1"/>
    </source>
</evidence>
<dbReference type="Proteomes" id="UP000191418">
    <property type="component" value="Unassembled WGS sequence"/>
</dbReference>
<dbReference type="PROSITE" id="PS50263">
    <property type="entry name" value="CN_HYDROLASE"/>
    <property type="match status" value="1"/>
</dbReference>
<keyword evidence="2" id="KW-0378">Hydrolase</keyword>
<dbReference type="Pfam" id="PF00795">
    <property type="entry name" value="CN_hydrolase"/>
    <property type="match status" value="1"/>
</dbReference>
<evidence type="ECO:0000313" key="3">
    <source>
        <dbReference type="Proteomes" id="UP000191418"/>
    </source>
</evidence>
<dbReference type="InterPro" id="IPR052737">
    <property type="entry name" value="Omega-amidase_YafV"/>
</dbReference>
<proteinExistence type="predicted"/>
<comment type="caution">
    <text evidence="2">The sequence shown here is derived from an EMBL/GenBank/DDBJ whole genome shotgun (WGS) entry which is preliminary data.</text>
</comment>
<dbReference type="PANTHER" id="PTHR47799">
    <property type="entry name" value="OMEGA-AMIDASE YAFV"/>
    <property type="match status" value="1"/>
</dbReference>
<accession>A0A1T4QKC0</accession>
<dbReference type="GO" id="GO:0106008">
    <property type="term" value="F:2-oxoglutaramate amidase activity"/>
    <property type="evidence" value="ECO:0007669"/>
    <property type="project" value="TreeGrafter"/>
</dbReference>
<gene>
    <name evidence="2" type="ORF">BTE48_03040</name>
</gene>
<dbReference type="STRING" id="64969.SAMN02745127_01914"/>
<dbReference type="EMBL" id="MTSM01000003">
    <property type="protein sequence ID" value="OPX56419.1"/>
    <property type="molecule type" value="Genomic_DNA"/>
</dbReference>
<organism evidence="2 3">
    <name type="scientific">Oceanospirillum multiglobuliferum</name>
    <dbReference type="NCBI Taxonomy" id="64969"/>
    <lineage>
        <taxon>Bacteria</taxon>
        <taxon>Pseudomonadati</taxon>
        <taxon>Pseudomonadota</taxon>
        <taxon>Gammaproteobacteria</taxon>
        <taxon>Oceanospirillales</taxon>
        <taxon>Oceanospirillaceae</taxon>
        <taxon>Oceanospirillum</taxon>
    </lineage>
</organism>
<dbReference type="GO" id="GO:0050152">
    <property type="term" value="F:omega-amidase activity"/>
    <property type="evidence" value="ECO:0007669"/>
    <property type="project" value="TreeGrafter"/>
</dbReference>
<dbReference type="SUPFAM" id="SSF56317">
    <property type="entry name" value="Carbon-nitrogen hydrolase"/>
    <property type="match status" value="1"/>
</dbReference>
<dbReference type="AlphaFoldDB" id="A0A1T4QKC0"/>
<keyword evidence="3" id="KW-1185">Reference proteome</keyword>
<reference evidence="2 3" key="1">
    <citation type="submission" date="2017-01" db="EMBL/GenBank/DDBJ databases">
        <title>Genome Sequencing of a Marine Spirillum, Oceanospirillum multiglobuliferum ATCC 33336, from Japan.</title>
        <authorList>
            <person name="Carney J.G."/>
            <person name="Trachtenberg A.M."/>
            <person name="Rheaume B.A."/>
            <person name="Linnane J.D."/>
            <person name="Pitts N.L."/>
            <person name="Mykles D.L."/>
            <person name="Maclea K.S."/>
        </authorList>
    </citation>
    <scope>NUCLEOTIDE SEQUENCE [LARGE SCALE GENOMIC DNA]</scope>
    <source>
        <strain evidence="2 3">ATCC 33336</strain>
    </source>
</reference>
<feature type="domain" description="CN hydrolase" evidence="1">
    <location>
        <begin position="6"/>
        <end position="249"/>
    </location>
</feature>
<protein>
    <submittedName>
        <fullName evidence="2">Carbon-nitrogen hydrolase family protein</fullName>
    </submittedName>
</protein>
<dbReference type="PANTHER" id="PTHR47799:SF1">
    <property type="entry name" value="OMEGA-AMIDASE YAFV"/>
    <property type="match status" value="1"/>
</dbReference>
<dbReference type="CDD" id="cd07197">
    <property type="entry name" value="nitrilase"/>
    <property type="match status" value="1"/>
</dbReference>
<dbReference type="InterPro" id="IPR003010">
    <property type="entry name" value="C-N_Hydrolase"/>
</dbReference>
<name>A0A1T4QKC0_9GAMM</name>
<dbReference type="InterPro" id="IPR036526">
    <property type="entry name" value="C-N_Hydrolase_sf"/>
</dbReference>
<dbReference type="OrthoDB" id="9760188at2"/>
<evidence type="ECO:0000259" key="1">
    <source>
        <dbReference type="PROSITE" id="PS50263"/>
    </source>
</evidence>
<dbReference type="RefSeq" id="WP_078745508.1">
    <property type="nucleotide sequence ID" value="NZ_FUXG01000012.1"/>
</dbReference>
<sequence>MSRKPITLSLAQAPVTKGDIAANLSMHQTLISAASASGSDLVLFPELSLTGYELSLVGELALDQDAPVFEVLSQSAVEHRLVVIAGCPLANSNGLPYIAAVICFPDGKIEFYSKQYLHAGEAAYCAAGSQDYQLEVQGYRFTLAICADFTEPQHAERAQADAVDGYLVSALISDAGYATDAQILSGIAARHQLPVFLCNHISITGGWSACGNNSVWDQSGERVAASTNTTPSVLHCTLSDDGLSGVVSH</sequence>
<dbReference type="Gene3D" id="3.60.110.10">
    <property type="entry name" value="Carbon-nitrogen hydrolase"/>
    <property type="match status" value="1"/>
</dbReference>